<reference evidence="1 2" key="1">
    <citation type="journal article" date="2015" name="Nature">
        <title>rRNA introns, odd ribosomes, and small enigmatic genomes across a large radiation of phyla.</title>
        <authorList>
            <person name="Brown C.T."/>
            <person name="Hug L.A."/>
            <person name="Thomas B.C."/>
            <person name="Sharon I."/>
            <person name="Castelle C.J."/>
            <person name="Singh A."/>
            <person name="Wilkins M.J."/>
            <person name="Williams K.H."/>
            <person name="Banfield J.F."/>
        </authorList>
    </citation>
    <scope>NUCLEOTIDE SEQUENCE [LARGE SCALE GENOMIC DNA]</scope>
</reference>
<proteinExistence type="predicted"/>
<evidence type="ECO:0008006" key="3">
    <source>
        <dbReference type="Google" id="ProtNLM"/>
    </source>
</evidence>
<sequence length="189" mass="21429">MIGIGITGTIGSGKGTVVEFLKKKGFKHYSARTFIQKEVKKRGLSMNLENVTKTANDIRKKFGPAYIFKELLKIAEKEGGNFVIESLRNPGEIAALRKRKNFYVFAVDANFEERYERLKSRNSDLDDLSFEKFKEIEAGQMSSSDPNKQNLSKCMKAADYLFMNNGTVRELEAQVESVLDEILKKRAVV</sequence>
<dbReference type="Pfam" id="PF13238">
    <property type="entry name" value="AAA_18"/>
    <property type="match status" value="1"/>
</dbReference>
<evidence type="ECO:0000313" key="1">
    <source>
        <dbReference type="EMBL" id="KKU04109.1"/>
    </source>
</evidence>
<dbReference type="Proteomes" id="UP000034696">
    <property type="component" value="Unassembled WGS sequence"/>
</dbReference>
<protein>
    <recommendedName>
        <fullName evidence="3">Dephospho-CoA kinase</fullName>
    </recommendedName>
</protein>
<accession>A0A0G1M748</accession>
<dbReference type="AlphaFoldDB" id="A0A0G1M748"/>
<dbReference type="PANTHER" id="PTHR41930:SF1">
    <property type="entry name" value="DEPHOSPHO-COA KINASE"/>
    <property type="match status" value="1"/>
</dbReference>
<organism evidence="1 2">
    <name type="scientific">Candidatus Giovannonibacteria bacterium GW2011_GWA2_45_21</name>
    <dbReference type="NCBI Taxonomy" id="1618649"/>
    <lineage>
        <taxon>Bacteria</taxon>
        <taxon>Candidatus Giovannoniibacteriota</taxon>
    </lineage>
</organism>
<comment type="caution">
    <text evidence="1">The sequence shown here is derived from an EMBL/GenBank/DDBJ whole genome shotgun (WGS) entry which is preliminary data.</text>
</comment>
<dbReference type="SUPFAM" id="SSF52540">
    <property type="entry name" value="P-loop containing nucleoside triphosphate hydrolases"/>
    <property type="match status" value="1"/>
</dbReference>
<dbReference type="PANTHER" id="PTHR41930">
    <property type="entry name" value="UPF0200 PROTEIN MJ1399"/>
    <property type="match status" value="1"/>
</dbReference>
<dbReference type="EMBL" id="LCKT01000027">
    <property type="protein sequence ID" value="KKU04109.1"/>
    <property type="molecule type" value="Genomic_DNA"/>
</dbReference>
<dbReference type="Gene3D" id="3.40.50.300">
    <property type="entry name" value="P-loop containing nucleotide triphosphate hydrolases"/>
    <property type="match status" value="1"/>
</dbReference>
<name>A0A0G1M748_9BACT</name>
<gene>
    <name evidence="1" type="ORF">UX06_C0027G0002</name>
</gene>
<dbReference type="InterPro" id="IPR027417">
    <property type="entry name" value="P-loop_NTPase"/>
</dbReference>
<evidence type="ECO:0000313" key="2">
    <source>
        <dbReference type="Proteomes" id="UP000034696"/>
    </source>
</evidence>